<reference evidence="12 13" key="1">
    <citation type="journal article" date="2007" name="Science">
        <title>The Chlamydomonas genome reveals the evolution of key animal and plant functions.</title>
        <authorList>
            <person name="Merchant S.S."/>
            <person name="Prochnik S.E."/>
            <person name="Vallon O."/>
            <person name="Harris E.H."/>
            <person name="Karpowicz S.J."/>
            <person name="Witman G.B."/>
            <person name="Terry A."/>
            <person name="Salamov A."/>
            <person name="Fritz-Laylin L.K."/>
            <person name="Marechal-Drouard L."/>
            <person name="Marshall W.F."/>
            <person name="Qu L.H."/>
            <person name="Nelson D.R."/>
            <person name="Sanderfoot A.A."/>
            <person name="Spalding M.H."/>
            <person name="Kapitonov V.V."/>
            <person name="Ren Q."/>
            <person name="Ferris P."/>
            <person name="Lindquist E."/>
            <person name="Shapiro H."/>
            <person name="Lucas S.M."/>
            <person name="Grimwood J."/>
            <person name="Schmutz J."/>
            <person name="Cardol P."/>
            <person name="Cerutti H."/>
            <person name="Chanfreau G."/>
            <person name="Chen C.L."/>
            <person name="Cognat V."/>
            <person name="Croft M.T."/>
            <person name="Dent R."/>
            <person name="Dutcher S."/>
            <person name="Fernandez E."/>
            <person name="Fukuzawa H."/>
            <person name="Gonzalez-Ballester D."/>
            <person name="Gonzalez-Halphen D."/>
            <person name="Hallmann A."/>
            <person name="Hanikenne M."/>
            <person name="Hippler M."/>
            <person name="Inwood W."/>
            <person name="Jabbari K."/>
            <person name="Kalanon M."/>
            <person name="Kuras R."/>
            <person name="Lefebvre P.A."/>
            <person name="Lemaire S.D."/>
            <person name="Lobanov A.V."/>
            <person name="Lohr M."/>
            <person name="Manuell A."/>
            <person name="Meier I."/>
            <person name="Mets L."/>
            <person name="Mittag M."/>
            <person name="Mittelmeier T."/>
            <person name="Moroney J.V."/>
            <person name="Moseley J."/>
            <person name="Napoli C."/>
            <person name="Nedelcu A.M."/>
            <person name="Niyogi K."/>
            <person name="Novoselov S.V."/>
            <person name="Paulsen I.T."/>
            <person name="Pazour G."/>
            <person name="Purton S."/>
            <person name="Ral J.P."/>
            <person name="Riano-Pachon D.M."/>
            <person name="Riekhof W."/>
            <person name="Rymarquis L."/>
            <person name="Schroda M."/>
            <person name="Stern D."/>
            <person name="Umen J."/>
            <person name="Willows R."/>
            <person name="Wilson N."/>
            <person name="Zimmer S.L."/>
            <person name="Allmer J."/>
            <person name="Balk J."/>
            <person name="Bisova K."/>
            <person name="Chen C.J."/>
            <person name="Elias M."/>
            <person name="Gendler K."/>
            <person name="Hauser C."/>
            <person name="Lamb M.R."/>
            <person name="Ledford H."/>
            <person name="Long J.C."/>
            <person name="Minagawa J."/>
            <person name="Page M.D."/>
            <person name="Pan J."/>
            <person name="Pootakham W."/>
            <person name="Roje S."/>
            <person name="Rose A."/>
            <person name="Stahlberg E."/>
            <person name="Terauchi A.M."/>
            <person name="Yang P."/>
            <person name="Ball S."/>
            <person name="Bowler C."/>
            <person name="Dieckmann C.L."/>
            <person name="Gladyshev V.N."/>
            <person name="Green P."/>
            <person name="Jorgensen R."/>
            <person name="Mayfield S."/>
            <person name="Mueller-Roeber B."/>
            <person name="Rajamani S."/>
            <person name="Sayre R.T."/>
            <person name="Brokstein P."/>
            <person name="Dubchak I."/>
            <person name="Goodstein D."/>
            <person name="Hornick L."/>
            <person name="Huang Y.W."/>
            <person name="Jhaveri J."/>
            <person name="Luo Y."/>
            <person name="Martinez D."/>
            <person name="Ngau W.C."/>
            <person name="Otillar B."/>
            <person name="Poliakov A."/>
            <person name="Porter A."/>
            <person name="Szajkowski L."/>
            <person name="Werner G."/>
            <person name="Zhou K."/>
            <person name="Grigoriev I.V."/>
            <person name="Rokhsar D.S."/>
            <person name="Grossman A.R."/>
        </authorList>
    </citation>
    <scope>NUCLEOTIDE SEQUENCE [LARGE SCALE GENOMIC DNA]</scope>
    <source>
        <strain evidence="13">CC-503</strain>
    </source>
</reference>
<evidence type="ECO:0000259" key="11">
    <source>
        <dbReference type="PROSITE" id="PS50600"/>
    </source>
</evidence>
<dbReference type="PaxDb" id="3055-EDP08914"/>
<keyword evidence="7" id="KW-0862">Zinc</keyword>
<dbReference type="GeneID" id="5718984"/>
<dbReference type="OrthoDB" id="550887at2759"/>
<evidence type="ECO:0000259" key="10">
    <source>
        <dbReference type="PROSITE" id="PS50016"/>
    </source>
</evidence>
<dbReference type="ExpressionAtlas" id="A0A2K3CZ29">
    <property type="expression patterns" value="baseline and differential"/>
</dbReference>
<feature type="domain" description="PHD-type" evidence="10">
    <location>
        <begin position="2158"/>
        <end position="2214"/>
    </location>
</feature>
<keyword evidence="6" id="KW-0788">Thiol protease</keyword>
<dbReference type="EMBL" id="CM008974">
    <property type="protein sequence ID" value="PNW73544.1"/>
    <property type="molecule type" value="Genomic_DNA"/>
</dbReference>
<evidence type="ECO:0000256" key="6">
    <source>
        <dbReference type="ARBA" id="ARBA00022807"/>
    </source>
</evidence>
<dbReference type="InterPro" id="IPR003653">
    <property type="entry name" value="Peptidase_C48_C"/>
</dbReference>
<evidence type="ECO:0000256" key="3">
    <source>
        <dbReference type="ARBA" id="ARBA00022723"/>
    </source>
</evidence>
<dbReference type="PANTHER" id="PTHR12606:SF1">
    <property type="entry name" value="UBIQUITIN-LIKE-SPECIFIC PROTEASE 1A"/>
    <property type="match status" value="1"/>
</dbReference>
<evidence type="ECO:0000313" key="12">
    <source>
        <dbReference type="EMBL" id="PNW73544.1"/>
    </source>
</evidence>
<gene>
    <name evidence="12" type="ORF">CHLRE_13g563400v5</name>
</gene>
<keyword evidence="3" id="KW-0479">Metal-binding</keyword>
<feature type="region of interest" description="Disordered" evidence="9">
    <location>
        <begin position="2065"/>
        <end position="2151"/>
    </location>
</feature>
<dbReference type="SUPFAM" id="SSF54001">
    <property type="entry name" value="Cysteine proteinases"/>
    <property type="match status" value="1"/>
</dbReference>
<dbReference type="InterPro" id="IPR038765">
    <property type="entry name" value="Papain-like_cys_pep_sf"/>
</dbReference>
<feature type="region of interest" description="Disordered" evidence="9">
    <location>
        <begin position="1037"/>
        <end position="1062"/>
    </location>
</feature>
<dbReference type="GO" id="GO:0005634">
    <property type="term" value="C:nucleus"/>
    <property type="evidence" value="ECO:0000318"/>
    <property type="project" value="GO_Central"/>
</dbReference>
<feature type="compositionally biased region" description="Basic and acidic residues" evidence="9">
    <location>
        <begin position="1189"/>
        <end position="1201"/>
    </location>
</feature>
<dbReference type="PROSITE" id="PS50600">
    <property type="entry name" value="ULP_PROTEASE"/>
    <property type="match status" value="1"/>
</dbReference>
<feature type="compositionally biased region" description="Low complexity" evidence="9">
    <location>
        <begin position="2123"/>
        <end position="2139"/>
    </location>
</feature>
<evidence type="ECO:0000256" key="8">
    <source>
        <dbReference type="PROSITE-ProRule" id="PRU00146"/>
    </source>
</evidence>
<evidence type="ECO:0000256" key="5">
    <source>
        <dbReference type="ARBA" id="ARBA00022801"/>
    </source>
</evidence>
<evidence type="ECO:0000256" key="9">
    <source>
        <dbReference type="SAM" id="MobiDB-lite"/>
    </source>
</evidence>
<feature type="region of interest" description="Disordered" evidence="9">
    <location>
        <begin position="1186"/>
        <end position="1248"/>
    </location>
</feature>
<dbReference type="GO" id="GO:0016929">
    <property type="term" value="F:deSUMOylase activity"/>
    <property type="evidence" value="ECO:0000318"/>
    <property type="project" value="GO_Central"/>
</dbReference>
<keyword evidence="5" id="KW-0378">Hydrolase</keyword>
<evidence type="ECO:0000313" key="13">
    <source>
        <dbReference type="Proteomes" id="UP000006906"/>
    </source>
</evidence>
<keyword evidence="4 8" id="KW-0863">Zinc-finger</keyword>
<dbReference type="PROSITE" id="PS50016">
    <property type="entry name" value="ZF_PHD_2"/>
    <property type="match status" value="1"/>
</dbReference>
<dbReference type="Gene3D" id="3.40.395.10">
    <property type="entry name" value="Adenoviral Proteinase, Chain A"/>
    <property type="match status" value="1"/>
</dbReference>
<dbReference type="GO" id="GO:0008270">
    <property type="term" value="F:zinc ion binding"/>
    <property type="evidence" value="ECO:0007669"/>
    <property type="project" value="UniProtKB-KW"/>
</dbReference>
<feature type="compositionally biased region" description="Pro residues" evidence="9">
    <location>
        <begin position="2098"/>
        <end position="2107"/>
    </location>
</feature>
<dbReference type="Gramene" id="PNW73544">
    <property type="protein sequence ID" value="PNW73544"/>
    <property type="gene ID" value="CHLRE_13g563400v5"/>
</dbReference>
<feature type="region of interest" description="Disordered" evidence="9">
    <location>
        <begin position="1011"/>
        <end position="1030"/>
    </location>
</feature>
<organism evidence="12 13">
    <name type="scientific">Chlamydomonas reinhardtii</name>
    <name type="common">Chlamydomonas smithii</name>
    <dbReference type="NCBI Taxonomy" id="3055"/>
    <lineage>
        <taxon>Eukaryota</taxon>
        <taxon>Viridiplantae</taxon>
        <taxon>Chlorophyta</taxon>
        <taxon>core chlorophytes</taxon>
        <taxon>Chlorophyceae</taxon>
        <taxon>CS clade</taxon>
        <taxon>Chlamydomonadales</taxon>
        <taxon>Chlamydomonadaceae</taxon>
        <taxon>Chlamydomonas</taxon>
    </lineage>
</organism>
<accession>A0A2K3CZ29</accession>
<evidence type="ECO:0000256" key="2">
    <source>
        <dbReference type="ARBA" id="ARBA00022670"/>
    </source>
</evidence>
<dbReference type="InterPro" id="IPR019787">
    <property type="entry name" value="Znf_PHD-finger"/>
</dbReference>
<feature type="compositionally biased region" description="Low complexity" evidence="9">
    <location>
        <begin position="1611"/>
        <end position="1625"/>
    </location>
</feature>
<feature type="region of interest" description="Disordered" evidence="9">
    <location>
        <begin position="1611"/>
        <end position="1667"/>
    </location>
</feature>
<evidence type="ECO:0000256" key="1">
    <source>
        <dbReference type="ARBA" id="ARBA00005234"/>
    </source>
</evidence>
<dbReference type="InterPro" id="IPR046700">
    <property type="entry name" value="DUF6570"/>
</dbReference>
<sequence>MKIPAACLARVDGGDIPEVNSLGQRLETPTQLEAQVLGLGAVHQYVYTLQLKNRPPEAQPVAVTVHGIAVANPPRQQLYDMLPRHPDQLGETISLVCLDVVRDRRELEERLASARVLHVRTRVLVAWANYLADISTAGAVDLEALAAWQAQHPDDAVPASLVESVVAPANDCTEALVRGAFMHDRAGNSSVREANMGTDVAGATCSPAGVAEDLSVRAAFYPIGSAAGMRRMVETSAASVEQACLEELEVVLPVGPPPTGPHEVRQPDTATAIEEQLTREKRLVYCAGGRGAKVLPHAADDVLAACFPTAFPHTAGGRRPMGMSNTAFFRHVSARVPRAQFSGNLPMLARMLDVLHLEESRRNTFVTAKTCGKDVTTVGYIPRDIIKSVATVLALPRRHPERQAALKSSSPLVRALVTTMQRTAGRIDMTDAYYANAQSSLRFVNAAMGPPLLAFNINPADMHSGAAIVAAGEVVEFGDDGAPARVDTVTRRWQRVKENPHACKALLKAVVAAVMEVLFGWKMGARQQENPGCFCGVVFHVTIKVEQSGRLALHIHGLAHLAAFTVERMRELFEGPNCRALALAQALCAMWYPEPYYDPKGADVLVYGSYRPVGPSGGVVPWRVATISGSSGSPALDAAVAPVVEAGNTAADAMCDDLPGPPEVPPPAVDRLPPAAHDFGIIAGSRLAQGAAMAGGELGVKRLIRKRCARHLATVTATTNTHCHSDTCKRHGCAGVDGDCGMEYPRLVRRRFQWIGSGGLFALPRYGRNIVSHMPAVSMAFGANNNFTLACEVDRQLTEEVATELDRPPVEQDPAVVAPVTMPAQLRAHLSSYYACKYVCKPVPSSQAANLIKALAATREFLAAPGAALGGYAPTVENPAARGFGNVMAAVNRLTISVTVGMAMASYRLGGDETIVTTYQTTILTHGAFAALAAAGAPGAGDSRWEGKEGGVDTIIVIPDEEDDGPDAPAAAVTCVSHYRLRGPELDGPECSPFTLAMTYEFKRLKAGFHPAMPPAAKRPRPGSTRDVPPAVAAAVGPAAGLPEPEDSSTAGNAAQQQTFRGTTTASRVVALAADHPWVTTHAHHRFKQARFVRLLGPIPRRPPADDCDSPAAQEYYAFVLGVFKAYRTSPVPPGMTLRAAYEDWLQRILPSAGAEYAAFITSYLDGLERDHECRAYLTEEYNRRRREGRAAGRDHTSSDHDTDEDAPLRQGRVQDVGGRDEEGAADGAGAAPDDSDEEPARGMAAAGAGGELSAFDLHLRNLDLMFDTGNEGRYALGAARACAAPDLQPNAAAPLGYVRAANLELASALRRACQELKNYRACNFAEAVAEVAGPVTGAAAGPSGSKPAQARTMRLARERGATFAVISCEGPAGATIDTRLAPGSRPPMIKLPERPSVVDTINLFTLAADQAVPFMVLADCFNRRNSAQPGEPPQMKVMGGPGTGKSQFMHALLWYTFQHDDPEWLATASYAWTATLAFTTPYHRSLSTHGMFGVGLGNVLAPRRQHEVRSNIAHGGIAIDEIGYNSQEHLRACNRSAQRALDPPDHLDPTSRSLAAFVGRPVALVGDLFQNTQPKGTPIYKWAARVEADPSFSPRKLAAELAAAEEARKQAAASTASASSPPTQHVKAPVTSKAPSTGKDKGKHQGKGKDKDGDDQGQGSAGKVSGLSENAMTGFEVYRTATDVFMLEKQQRQDSSQGGRDLTAYSKFFNGQRPADTSLIRAFVETLNKRVYPQAWARKFPRVVLQRNAPRHVINTRLMQRAAQLAGKRLVVWNAAHVRAREKGQQEQPAPLSALEELACLREDENRFGKLTPDTWYFEGAPFICTQAQGVEAGSCVNNLVRAVGLITDPREPPDTGRGTHWRLKYLPAAVLVVPVNTDTPHDILGDAFADLGTAGAFPVTPVTCKDAAKVEPVRGSGTIRVRRRNLPLGDAFAVTDFFVQGASFGDRRWVVDLLPTPMPNGGGICTSRACLFVVLTRYRSMDDVQLLRPLFTNSLERDLVVKSFLQATQLPDDLAAEDRLLRRQARATRLKYKHLFEQAAALEAARASGVPAEGVFGLPTPEKNAGDMAAASREATVTSPPLPTSGMPTGTAPALPAGPRPPVLPGSPMQLGQPHGGVPGVGPHPLDTSPVASVSGGLPAGGASGAGHVEHSEDVDTACYVCGRRDGAAFILMCDGVTCAGEECARGAHTFCLHTLPCTPAGKWYCNRCQGSASTAVDVDAPVVEASSGRDDPEMEAILRTVNTGDASRQLVRFRPNPALDLQLTAGVMRTLSKPGADVHCDVMEVLFRMLQVFNNDLHGRRIQGVPRCYFMGTYFLDRLVPDLPHGSSVVFENVSRWTSLRSLRRNLLAGAEDGLWSVDRIVVPVHWPDVSAQEADKAAVEEAAEASASAAVPATEPRAATRTSARLKKPMAAGHWMCGVVDLSSKRVEVYDSLGPSQDNAKVGGLLLQWVKLASVAAQRPIAESEWSIVRPADVPRQRMRDCGAYTLLFAYCMARGLNVPARDTPIDMKAARQAFTYMLMTGRVGLRPLPVG</sequence>
<protein>
    <submittedName>
        <fullName evidence="12">Uncharacterized protein</fullName>
    </submittedName>
</protein>
<dbReference type="InterPro" id="IPR011011">
    <property type="entry name" value="Znf_FYVE_PHD"/>
</dbReference>
<evidence type="ECO:0000256" key="7">
    <source>
        <dbReference type="ARBA" id="ARBA00022833"/>
    </source>
</evidence>
<dbReference type="Pfam" id="PF02902">
    <property type="entry name" value="Peptidase_C48"/>
    <property type="match status" value="1"/>
</dbReference>
<dbReference type="InterPro" id="IPR013083">
    <property type="entry name" value="Znf_RING/FYVE/PHD"/>
</dbReference>
<feature type="domain" description="Ubiquitin-like protease family profile" evidence="11">
    <location>
        <begin position="2264"/>
        <end position="2497"/>
    </location>
</feature>
<dbReference type="Pfam" id="PF20209">
    <property type="entry name" value="DUF6570"/>
    <property type="match status" value="1"/>
</dbReference>
<dbReference type="STRING" id="3055.A0A2K3CZ29"/>
<feature type="compositionally biased region" description="Polar residues" evidence="9">
    <location>
        <begin position="1048"/>
        <end position="1062"/>
    </location>
</feature>
<dbReference type="KEGG" id="cre:CHLRE_13g563400v5"/>
<dbReference type="InParanoid" id="A0A2K3CZ29"/>
<keyword evidence="13" id="KW-1185">Reference proteome</keyword>
<keyword evidence="2" id="KW-0645">Protease</keyword>
<evidence type="ECO:0000256" key="4">
    <source>
        <dbReference type="ARBA" id="ARBA00022771"/>
    </source>
</evidence>
<dbReference type="Proteomes" id="UP000006906">
    <property type="component" value="Chromosome 13"/>
</dbReference>
<name>A0A2K3CZ29_CHLRE</name>
<dbReference type="RefSeq" id="XP_042917187.1">
    <property type="nucleotide sequence ID" value="XM_043069212.1"/>
</dbReference>
<dbReference type="GO" id="GO:0016926">
    <property type="term" value="P:protein desumoylation"/>
    <property type="evidence" value="ECO:0000318"/>
    <property type="project" value="GO_Central"/>
</dbReference>
<dbReference type="GO" id="GO:0006508">
    <property type="term" value="P:proteolysis"/>
    <property type="evidence" value="ECO:0007669"/>
    <property type="project" value="UniProtKB-KW"/>
</dbReference>
<dbReference type="SUPFAM" id="SSF57903">
    <property type="entry name" value="FYVE/PHD zinc finger"/>
    <property type="match status" value="1"/>
</dbReference>
<proteinExistence type="inferred from homology"/>
<dbReference type="Gene3D" id="3.30.40.10">
    <property type="entry name" value="Zinc/RING finger domain, C3HC4 (zinc finger)"/>
    <property type="match status" value="1"/>
</dbReference>
<comment type="similarity">
    <text evidence="1">Belongs to the peptidase C48 family.</text>
</comment>
<dbReference type="PANTHER" id="PTHR12606">
    <property type="entry name" value="SENTRIN/SUMO-SPECIFIC PROTEASE"/>
    <property type="match status" value="1"/>
</dbReference>